<dbReference type="RefSeq" id="WP_087357032.1">
    <property type="nucleotide sequence ID" value="NZ_JACJKO010000028.1"/>
</dbReference>
<dbReference type="AlphaFoldDB" id="A0A1Y4T258"/>
<proteinExistence type="predicted"/>
<dbReference type="Proteomes" id="UP000195305">
    <property type="component" value="Unassembled WGS sequence"/>
</dbReference>
<dbReference type="GO" id="GO:0003700">
    <property type="term" value="F:DNA-binding transcription factor activity"/>
    <property type="evidence" value="ECO:0007669"/>
    <property type="project" value="InterPro"/>
</dbReference>
<evidence type="ECO:0000259" key="5">
    <source>
        <dbReference type="PROSITE" id="PS51464"/>
    </source>
</evidence>
<dbReference type="InterPro" id="IPR000281">
    <property type="entry name" value="HTH_RpiR"/>
</dbReference>
<dbReference type="CDD" id="cd05013">
    <property type="entry name" value="SIS_RpiR"/>
    <property type="match status" value="1"/>
</dbReference>
<dbReference type="InterPro" id="IPR046348">
    <property type="entry name" value="SIS_dom_sf"/>
</dbReference>
<accession>A0A1Y4T258</accession>
<dbReference type="GO" id="GO:1901135">
    <property type="term" value="P:carbohydrate derivative metabolic process"/>
    <property type="evidence" value="ECO:0007669"/>
    <property type="project" value="InterPro"/>
</dbReference>
<dbReference type="SUPFAM" id="SSF46689">
    <property type="entry name" value="Homeodomain-like"/>
    <property type="match status" value="1"/>
</dbReference>
<evidence type="ECO:0000313" key="7">
    <source>
        <dbReference type="Proteomes" id="UP000195305"/>
    </source>
</evidence>
<keyword evidence="7" id="KW-1185">Reference proteome</keyword>
<evidence type="ECO:0000256" key="1">
    <source>
        <dbReference type="ARBA" id="ARBA00023015"/>
    </source>
</evidence>
<dbReference type="Pfam" id="PF01418">
    <property type="entry name" value="HTH_6"/>
    <property type="match status" value="1"/>
</dbReference>
<dbReference type="InterPro" id="IPR035472">
    <property type="entry name" value="RpiR-like_SIS"/>
</dbReference>
<name>A0A1Y4T258_9FIRM</name>
<keyword evidence="3" id="KW-0804">Transcription</keyword>
<dbReference type="Gene3D" id="1.10.10.10">
    <property type="entry name" value="Winged helix-like DNA-binding domain superfamily/Winged helix DNA-binding domain"/>
    <property type="match status" value="1"/>
</dbReference>
<keyword evidence="2" id="KW-0238">DNA-binding</keyword>
<evidence type="ECO:0000256" key="2">
    <source>
        <dbReference type="ARBA" id="ARBA00023125"/>
    </source>
</evidence>
<dbReference type="PANTHER" id="PTHR30514">
    <property type="entry name" value="GLUCOKINASE"/>
    <property type="match status" value="1"/>
</dbReference>
<dbReference type="OrthoDB" id="3684496at2"/>
<sequence>MSLIKNFQEFGNQLTELEVECFHKLLSFQNLQPNLTISSLSETLNVSTTTIFRMVKKLNYKTFMDFRYDLLYHRRDQYELTSKCENTCDSIEKEIKDTMSMLRHLDISQAIDDIVHAKSVLICSSGMNKYVAKILAVKLSLFGIRTIYPDDSWFLYLEANNLTTQDFVIVISRGGETKDIIDVMKIAKMNGCKMLLISEQIHSSMSKLSDYTMNVSVSKDEGYDIDSRLHMHLAIEYLLRELVNQHLYSKKYL</sequence>
<dbReference type="GO" id="GO:0097367">
    <property type="term" value="F:carbohydrate derivative binding"/>
    <property type="evidence" value="ECO:0007669"/>
    <property type="project" value="InterPro"/>
</dbReference>
<evidence type="ECO:0000256" key="3">
    <source>
        <dbReference type="ARBA" id="ARBA00023163"/>
    </source>
</evidence>
<gene>
    <name evidence="6" type="ORF">B5E75_01475</name>
</gene>
<dbReference type="PROSITE" id="PS51464">
    <property type="entry name" value="SIS"/>
    <property type="match status" value="1"/>
</dbReference>
<keyword evidence="1" id="KW-0805">Transcription regulation</keyword>
<dbReference type="GO" id="GO:0003677">
    <property type="term" value="F:DNA binding"/>
    <property type="evidence" value="ECO:0007669"/>
    <property type="project" value="UniProtKB-KW"/>
</dbReference>
<dbReference type="InterPro" id="IPR036388">
    <property type="entry name" value="WH-like_DNA-bd_sf"/>
</dbReference>
<dbReference type="SUPFAM" id="SSF53697">
    <property type="entry name" value="SIS domain"/>
    <property type="match status" value="1"/>
</dbReference>
<dbReference type="PROSITE" id="PS51071">
    <property type="entry name" value="HTH_RPIR"/>
    <property type="match status" value="1"/>
</dbReference>
<dbReference type="PANTHER" id="PTHR30514:SF10">
    <property type="entry name" value="MURR_RPIR FAMILY TRANSCRIPTIONAL REGULATOR"/>
    <property type="match status" value="1"/>
</dbReference>
<evidence type="ECO:0000313" key="6">
    <source>
        <dbReference type="EMBL" id="OUQ36224.1"/>
    </source>
</evidence>
<comment type="caution">
    <text evidence="6">The sequence shown here is derived from an EMBL/GenBank/DDBJ whole genome shotgun (WGS) entry which is preliminary data.</text>
</comment>
<evidence type="ECO:0000259" key="4">
    <source>
        <dbReference type="PROSITE" id="PS51071"/>
    </source>
</evidence>
<dbReference type="InterPro" id="IPR047640">
    <property type="entry name" value="RpiR-like"/>
</dbReference>
<dbReference type="EMBL" id="NFLJ01000003">
    <property type="protein sequence ID" value="OUQ36224.1"/>
    <property type="molecule type" value="Genomic_DNA"/>
</dbReference>
<dbReference type="InterPro" id="IPR001347">
    <property type="entry name" value="SIS_dom"/>
</dbReference>
<protein>
    <submittedName>
        <fullName evidence="6">MurR/RpiR family transcriptional regulator</fullName>
    </submittedName>
</protein>
<reference evidence="6 7" key="1">
    <citation type="journal article" date="2018" name="BMC Genomics">
        <title>Whole genome sequencing and function prediction of 133 gut anaerobes isolated from chicken caecum in pure cultures.</title>
        <authorList>
            <person name="Medvecky M."/>
            <person name="Cejkova D."/>
            <person name="Polansky O."/>
            <person name="Karasova D."/>
            <person name="Kubasova T."/>
            <person name="Cizek A."/>
            <person name="Rychlik I."/>
        </authorList>
    </citation>
    <scope>NUCLEOTIDE SEQUENCE [LARGE SCALE GENOMIC DNA]</scope>
    <source>
        <strain evidence="6 7">An13</strain>
    </source>
</reference>
<organism evidence="6 7">
    <name type="scientific">Massilimicrobiota timonensis</name>
    <dbReference type="NCBI Taxonomy" id="1776392"/>
    <lineage>
        <taxon>Bacteria</taxon>
        <taxon>Bacillati</taxon>
        <taxon>Bacillota</taxon>
        <taxon>Erysipelotrichia</taxon>
        <taxon>Erysipelotrichales</taxon>
        <taxon>Erysipelotrichaceae</taxon>
        <taxon>Massilimicrobiota</taxon>
    </lineage>
</organism>
<dbReference type="Gene3D" id="3.40.50.10490">
    <property type="entry name" value="Glucose-6-phosphate isomerase like protein, domain 1"/>
    <property type="match status" value="1"/>
</dbReference>
<dbReference type="InterPro" id="IPR009057">
    <property type="entry name" value="Homeodomain-like_sf"/>
</dbReference>
<feature type="domain" description="SIS" evidence="5">
    <location>
        <begin position="110"/>
        <end position="249"/>
    </location>
</feature>
<feature type="domain" description="HTH rpiR-type" evidence="4">
    <location>
        <begin position="1"/>
        <end position="77"/>
    </location>
</feature>
<dbReference type="Pfam" id="PF01380">
    <property type="entry name" value="SIS"/>
    <property type="match status" value="1"/>
</dbReference>